<proteinExistence type="predicted"/>
<dbReference type="EMBL" id="BGPR01000021">
    <property type="protein sequence ID" value="GBL80309.1"/>
    <property type="molecule type" value="Genomic_DNA"/>
</dbReference>
<accession>A0A4Y2AM38</accession>
<organism evidence="1 2">
    <name type="scientific">Araneus ventricosus</name>
    <name type="common">Orbweaver spider</name>
    <name type="synonym">Epeira ventricosa</name>
    <dbReference type="NCBI Taxonomy" id="182803"/>
    <lineage>
        <taxon>Eukaryota</taxon>
        <taxon>Metazoa</taxon>
        <taxon>Ecdysozoa</taxon>
        <taxon>Arthropoda</taxon>
        <taxon>Chelicerata</taxon>
        <taxon>Arachnida</taxon>
        <taxon>Araneae</taxon>
        <taxon>Araneomorphae</taxon>
        <taxon>Entelegynae</taxon>
        <taxon>Araneoidea</taxon>
        <taxon>Araneidae</taxon>
        <taxon>Araneus</taxon>
    </lineage>
</organism>
<protein>
    <submittedName>
        <fullName evidence="1">Uncharacterized protein</fullName>
    </submittedName>
</protein>
<dbReference type="Proteomes" id="UP000499080">
    <property type="component" value="Unassembled WGS sequence"/>
</dbReference>
<gene>
    <name evidence="1" type="ORF">AVEN_92231_1</name>
</gene>
<keyword evidence="2" id="KW-1185">Reference proteome</keyword>
<sequence length="108" mass="12277">MALYSLIFRNTRSTGNTKTTALSQMSNTNRQQIVNDNSNSIWSTARSLSSYQFGMRTRLLWDSKGIRTPRRSKDAQTRSVVSATPGIYSLPDRVGNLWRNPDLGSYER</sequence>
<evidence type="ECO:0000313" key="2">
    <source>
        <dbReference type="Proteomes" id="UP000499080"/>
    </source>
</evidence>
<evidence type="ECO:0000313" key="1">
    <source>
        <dbReference type="EMBL" id="GBL80309.1"/>
    </source>
</evidence>
<reference evidence="1 2" key="1">
    <citation type="journal article" date="2019" name="Sci. Rep.">
        <title>Orb-weaving spider Araneus ventricosus genome elucidates the spidroin gene catalogue.</title>
        <authorList>
            <person name="Kono N."/>
            <person name="Nakamura H."/>
            <person name="Ohtoshi R."/>
            <person name="Moran D.A.P."/>
            <person name="Shinohara A."/>
            <person name="Yoshida Y."/>
            <person name="Fujiwara M."/>
            <person name="Mori M."/>
            <person name="Tomita M."/>
            <person name="Arakawa K."/>
        </authorList>
    </citation>
    <scope>NUCLEOTIDE SEQUENCE [LARGE SCALE GENOMIC DNA]</scope>
</reference>
<dbReference type="AlphaFoldDB" id="A0A4Y2AM38"/>
<name>A0A4Y2AM38_ARAVE</name>
<comment type="caution">
    <text evidence="1">The sequence shown here is derived from an EMBL/GenBank/DDBJ whole genome shotgun (WGS) entry which is preliminary data.</text>
</comment>